<evidence type="ECO:0000313" key="2">
    <source>
        <dbReference type="Proteomes" id="UP000777784"/>
    </source>
</evidence>
<organism evidence="1 2">
    <name type="scientific">Eiseniibacteriota bacterium</name>
    <dbReference type="NCBI Taxonomy" id="2212470"/>
    <lineage>
        <taxon>Bacteria</taxon>
        <taxon>Candidatus Eiseniibacteriota</taxon>
    </lineage>
</organism>
<gene>
    <name evidence="1" type="ORF">KJ970_14875</name>
</gene>
<dbReference type="Gene3D" id="2.60.40.4070">
    <property type="match status" value="1"/>
</dbReference>
<evidence type="ECO:0008006" key="3">
    <source>
        <dbReference type="Google" id="ProtNLM"/>
    </source>
</evidence>
<name>A0A948RYZ3_UNCEI</name>
<dbReference type="InterPro" id="IPR011044">
    <property type="entry name" value="Quino_amine_DH_bsu"/>
</dbReference>
<dbReference type="AlphaFoldDB" id="A0A948RYZ3"/>
<accession>A0A948RYZ3</accession>
<dbReference type="Pfam" id="PF08309">
    <property type="entry name" value="LVIVD"/>
    <property type="match status" value="9"/>
</dbReference>
<evidence type="ECO:0000313" key="1">
    <source>
        <dbReference type="EMBL" id="MBU2692203.1"/>
    </source>
</evidence>
<proteinExistence type="predicted"/>
<dbReference type="SUPFAM" id="SSF50969">
    <property type="entry name" value="YVTN repeat-like/Quinoprotein amine dehydrogenase"/>
    <property type="match status" value="1"/>
</dbReference>
<protein>
    <recommendedName>
        <fullName evidence="3">T9SS type A sorting domain-containing protein</fullName>
    </recommendedName>
</protein>
<dbReference type="InterPro" id="IPR013211">
    <property type="entry name" value="LVIVD"/>
</dbReference>
<sequence length="757" mass="81440">MKISTALIALGYLVLFLGILLGPSAALGDDCHDYSNHMRYVSRTLSGYDHQDIVLHGSYLLSVGPQNGLLVADISDPTDPFPVSSLWLDSYQFGLAAEGDLAAIMAYTSDDGEMEGEGPASGAVQLVDISDPAHPEFEGELTFRTAPDDIAMHNSHVYLAMRNLVIIDASNPAEPATVNRVPFINASEILISDGVAFVMDNLFDDSGVLHILDLTDPAEPLEIASLETAWTVNNMAIDENLLYLGCRQDAATGNLLVIDISDIADPFLVSTTALPMWPQALDVDNGVATIQCHLLTTYDVAQPEGPVKLGQTDSSTGASTILMRDGYAFLATGTHGVQIYDISHPTSADFIGSNPIPPDPEDIVTDGTLAYVVDRFRGLLVFDISDPLKPAEVAQTEIPASATRRKIERAGDYAYIASGGLRIVDVSDPHNPQPRGGAAVAEPPFSYNVKVRGDYAYLGTSEGVLVYLITDPDHPLRMSTLTFDDFSSYLDIEEDYLYVGSSAFSPYRSWLNVLDLSVDPVLPERVGSVEIDFGHGMVEVFGDIAYVGGHDYVVSTMSVIDISVPDAPTLLGSTVCPNSLYDFMVVDGIGYGASPYTGLSVFDLTEPADPQFMCNVPIESGELARTICLLGNNIAVGADGLYYALPHCDSSAGSDGPVSNPAAYNATVRLIGARPNPFNPKTSIDFTLTTPQKIRVAIYNLEGRHVTTLCDKGFSPGPHSIVWNGLDSDGRPVASNLYMIRLEGEREQEVKKVIYLK</sequence>
<dbReference type="EMBL" id="JAHJDP010000087">
    <property type="protein sequence ID" value="MBU2692203.1"/>
    <property type="molecule type" value="Genomic_DNA"/>
</dbReference>
<reference evidence="1" key="1">
    <citation type="submission" date="2021-05" db="EMBL/GenBank/DDBJ databases">
        <title>Energy efficiency and biological interactions define the core microbiome of deep oligotrophic groundwater.</title>
        <authorList>
            <person name="Mehrshad M."/>
            <person name="Lopez-Fernandez M."/>
            <person name="Bell E."/>
            <person name="Bernier-Latmani R."/>
            <person name="Bertilsson S."/>
            <person name="Dopson M."/>
        </authorList>
    </citation>
    <scope>NUCLEOTIDE SEQUENCE</scope>
    <source>
        <strain evidence="1">Modern_marine.mb.64</strain>
    </source>
</reference>
<dbReference type="Proteomes" id="UP000777784">
    <property type="component" value="Unassembled WGS sequence"/>
</dbReference>
<comment type="caution">
    <text evidence="1">The sequence shown here is derived from an EMBL/GenBank/DDBJ whole genome shotgun (WGS) entry which is preliminary data.</text>
</comment>